<protein>
    <recommendedName>
        <fullName evidence="6">Serine-threonine/tyrosine-protein kinase catalytic domain-containing protein</fullName>
    </recommendedName>
</protein>
<dbReference type="GO" id="GO:0004672">
    <property type="term" value="F:protein kinase activity"/>
    <property type="evidence" value="ECO:0007669"/>
    <property type="project" value="InterPro"/>
</dbReference>
<evidence type="ECO:0000256" key="2">
    <source>
        <dbReference type="ARBA" id="ARBA00022679"/>
    </source>
</evidence>
<evidence type="ECO:0000256" key="4">
    <source>
        <dbReference type="ARBA" id="ARBA00022777"/>
    </source>
</evidence>
<accession>A0A0A9DXM9</accession>
<dbReference type="PANTHER" id="PTHR47983">
    <property type="entry name" value="PTO-INTERACTING PROTEIN 1-LIKE"/>
    <property type="match status" value="1"/>
</dbReference>
<organism evidence="7">
    <name type="scientific">Arundo donax</name>
    <name type="common">Giant reed</name>
    <name type="synonym">Donax arundinaceus</name>
    <dbReference type="NCBI Taxonomy" id="35708"/>
    <lineage>
        <taxon>Eukaryota</taxon>
        <taxon>Viridiplantae</taxon>
        <taxon>Streptophyta</taxon>
        <taxon>Embryophyta</taxon>
        <taxon>Tracheophyta</taxon>
        <taxon>Spermatophyta</taxon>
        <taxon>Magnoliopsida</taxon>
        <taxon>Liliopsida</taxon>
        <taxon>Poales</taxon>
        <taxon>Poaceae</taxon>
        <taxon>PACMAD clade</taxon>
        <taxon>Arundinoideae</taxon>
        <taxon>Arundineae</taxon>
        <taxon>Arundo</taxon>
    </lineage>
</organism>
<evidence type="ECO:0000256" key="3">
    <source>
        <dbReference type="ARBA" id="ARBA00022741"/>
    </source>
</evidence>
<dbReference type="InterPro" id="IPR001245">
    <property type="entry name" value="Ser-Thr/Tyr_kinase_cat_dom"/>
</dbReference>
<dbReference type="AlphaFoldDB" id="A0A0A9DXM9"/>
<evidence type="ECO:0000256" key="1">
    <source>
        <dbReference type="ARBA" id="ARBA00022553"/>
    </source>
</evidence>
<keyword evidence="2" id="KW-0808">Transferase</keyword>
<dbReference type="Gene3D" id="1.10.510.10">
    <property type="entry name" value="Transferase(Phosphotransferase) domain 1"/>
    <property type="match status" value="1"/>
</dbReference>
<reference evidence="7" key="2">
    <citation type="journal article" date="2015" name="Data Brief">
        <title>Shoot transcriptome of the giant reed, Arundo donax.</title>
        <authorList>
            <person name="Barrero R.A."/>
            <person name="Guerrero F.D."/>
            <person name="Moolhuijzen P."/>
            <person name="Goolsby J.A."/>
            <person name="Tidwell J."/>
            <person name="Bellgard S.E."/>
            <person name="Bellgard M.I."/>
        </authorList>
    </citation>
    <scope>NUCLEOTIDE SEQUENCE</scope>
    <source>
        <tissue evidence="7">Shoot tissue taken approximately 20 cm above the soil surface</tissue>
    </source>
</reference>
<evidence type="ECO:0000259" key="6">
    <source>
        <dbReference type="Pfam" id="PF07714"/>
    </source>
</evidence>
<keyword evidence="1" id="KW-0597">Phosphoprotein</keyword>
<dbReference type="SUPFAM" id="SSF56112">
    <property type="entry name" value="Protein kinase-like (PK-like)"/>
    <property type="match status" value="1"/>
</dbReference>
<dbReference type="EMBL" id="GBRH01207460">
    <property type="protein sequence ID" value="JAD90435.1"/>
    <property type="molecule type" value="Transcribed_RNA"/>
</dbReference>
<reference evidence="7" key="1">
    <citation type="submission" date="2014-09" db="EMBL/GenBank/DDBJ databases">
        <authorList>
            <person name="Magalhaes I.L.F."/>
            <person name="Oliveira U."/>
            <person name="Santos F.R."/>
            <person name="Vidigal T.H.D.A."/>
            <person name="Brescovit A.D."/>
            <person name="Santos A.J."/>
        </authorList>
    </citation>
    <scope>NUCLEOTIDE SEQUENCE</scope>
    <source>
        <tissue evidence="7">Shoot tissue taken approximately 20 cm above the soil surface</tissue>
    </source>
</reference>
<keyword evidence="5" id="KW-0067">ATP-binding</keyword>
<sequence>MGCLHICEMIQEFLAQISMVSRLEHDNVVELLGYCFEGNTRVLAYEFATMDSLHDMLHGREGVKGAQPGPVVSWTQ</sequence>
<evidence type="ECO:0000256" key="5">
    <source>
        <dbReference type="ARBA" id="ARBA00022840"/>
    </source>
</evidence>
<evidence type="ECO:0000313" key="7">
    <source>
        <dbReference type="EMBL" id="JAD90435.1"/>
    </source>
</evidence>
<keyword evidence="3" id="KW-0547">Nucleotide-binding</keyword>
<dbReference type="InterPro" id="IPR011009">
    <property type="entry name" value="Kinase-like_dom_sf"/>
</dbReference>
<proteinExistence type="predicted"/>
<feature type="domain" description="Serine-threonine/tyrosine-protein kinase catalytic" evidence="6">
    <location>
        <begin position="10"/>
        <end position="60"/>
    </location>
</feature>
<keyword evidence="4" id="KW-0418">Kinase</keyword>
<dbReference type="InterPro" id="IPR052101">
    <property type="entry name" value="Plant_StressResp_Kinase"/>
</dbReference>
<dbReference type="GO" id="GO:0005524">
    <property type="term" value="F:ATP binding"/>
    <property type="evidence" value="ECO:0007669"/>
    <property type="project" value="UniProtKB-KW"/>
</dbReference>
<dbReference type="PANTHER" id="PTHR47983:SF3">
    <property type="entry name" value="OS05G0135800 PROTEIN"/>
    <property type="match status" value="1"/>
</dbReference>
<name>A0A0A9DXM9_ARUDO</name>
<dbReference type="Pfam" id="PF07714">
    <property type="entry name" value="PK_Tyr_Ser-Thr"/>
    <property type="match status" value="1"/>
</dbReference>